<dbReference type="Proteomes" id="UP000265520">
    <property type="component" value="Unassembled WGS sequence"/>
</dbReference>
<reference evidence="1 2" key="1">
    <citation type="journal article" date="2018" name="Front. Plant Sci.">
        <title>Red Clover (Trifolium pratense) and Zigzag Clover (T. medium) - A Picture of Genomic Similarities and Differences.</title>
        <authorList>
            <person name="Dluhosova J."/>
            <person name="Istvanek J."/>
            <person name="Nedelnik J."/>
            <person name="Repkova J."/>
        </authorList>
    </citation>
    <scope>NUCLEOTIDE SEQUENCE [LARGE SCALE GENOMIC DNA]</scope>
    <source>
        <strain evidence="2">cv. 10/8</strain>
        <tissue evidence="1">Leaf</tissue>
    </source>
</reference>
<proteinExistence type="predicted"/>
<accession>A0A392UXV3</accession>
<keyword evidence="2" id="KW-1185">Reference proteome</keyword>
<protein>
    <submittedName>
        <fullName evidence="1">Uncharacterized protein</fullName>
    </submittedName>
</protein>
<organism evidence="1 2">
    <name type="scientific">Trifolium medium</name>
    <dbReference type="NCBI Taxonomy" id="97028"/>
    <lineage>
        <taxon>Eukaryota</taxon>
        <taxon>Viridiplantae</taxon>
        <taxon>Streptophyta</taxon>
        <taxon>Embryophyta</taxon>
        <taxon>Tracheophyta</taxon>
        <taxon>Spermatophyta</taxon>
        <taxon>Magnoliopsida</taxon>
        <taxon>eudicotyledons</taxon>
        <taxon>Gunneridae</taxon>
        <taxon>Pentapetalae</taxon>
        <taxon>rosids</taxon>
        <taxon>fabids</taxon>
        <taxon>Fabales</taxon>
        <taxon>Fabaceae</taxon>
        <taxon>Papilionoideae</taxon>
        <taxon>50 kb inversion clade</taxon>
        <taxon>NPAAA clade</taxon>
        <taxon>Hologalegina</taxon>
        <taxon>IRL clade</taxon>
        <taxon>Trifolieae</taxon>
        <taxon>Trifolium</taxon>
    </lineage>
</organism>
<comment type="caution">
    <text evidence="1">The sequence shown here is derived from an EMBL/GenBank/DDBJ whole genome shotgun (WGS) entry which is preliminary data.</text>
</comment>
<evidence type="ECO:0000313" key="2">
    <source>
        <dbReference type="Proteomes" id="UP000265520"/>
    </source>
</evidence>
<sequence>MKKSEGFGYIYRCGSCAGATIAAHHKSYITGVDLHQTASILPSQIKSGLSDQSNGQI</sequence>
<evidence type="ECO:0000313" key="1">
    <source>
        <dbReference type="EMBL" id="MCI79721.1"/>
    </source>
</evidence>
<dbReference type="EMBL" id="LXQA010980018">
    <property type="protein sequence ID" value="MCI79721.1"/>
    <property type="molecule type" value="Genomic_DNA"/>
</dbReference>
<dbReference type="AlphaFoldDB" id="A0A392UXV3"/>
<name>A0A392UXV3_9FABA</name>